<dbReference type="InterPro" id="IPR005828">
    <property type="entry name" value="MFS_sugar_transport-like"/>
</dbReference>
<reference evidence="8 9" key="1">
    <citation type="journal article" date="2018" name="IMA Fungus">
        <title>IMA Genome-F 9: Draft genome sequence of Annulohypoxylon stygium, Aspergillus mulundensis, Berkeleyomyces basicola (syn. Thielaviopsis basicola), Ceratocystis smalleyi, two Cercospora beticola strains, Coleophoma cylindrospora, Fusarium fracticaudum, Phialophora cf. hyalina, and Morchella septimelata.</title>
        <authorList>
            <person name="Wingfield B.D."/>
            <person name="Bills G.F."/>
            <person name="Dong Y."/>
            <person name="Huang W."/>
            <person name="Nel W.J."/>
            <person name="Swalarsk-Parry B.S."/>
            <person name="Vaghefi N."/>
            <person name="Wilken P.M."/>
            <person name="An Z."/>
            <person name="de Beer Z.W."/>
            <person name="De Vos L."/>
            <person name="Chen L."/>
            <person name="Duong T.A."/>
            <person name="Gao Y."/>
            <person name="Hammerbacher A."/>
            <person name="Kikkert J.R."/>
            <person name="Li Y."/>
            <person name="Li H."/>
            <person name="Li K."/>
            <person name="Li Q."/>
            <person name="Liu X."/>
            <person name="Ma X."/>
            <person name="Naidoo K."/>
            <person name="Pethybridge S.J."/>
            <person name="Sun J."/>
            <person name="Steenkamp E.T."/>
            <person name="van der Nest M.A."/>
            <person name="van Wyk S."/>
            <person name="Wingfield M.J."/>
            <person name="Xiong C."/>
            <person name="Yue Q."/>
            <person name="Zhang X."/>
        </authorList>
    </citation>
    <scope>NUCLEOTIDE SEQUENCE [LARGE SCALE GENOMIC DNA]</scope>
    <source>
        <strain evidence="8 9">DSM 5745</strain>
    </source>
</reference>
<dbReference type="Proteomes" id="UP000256690">
    <property type="component" value="Unassembled WGS sequence"/>
</dbReference>
<dbReference type="GO" id="GO:0016020">
    <property type="term" value="C:membrane"/>
    <property type="evidence" value="ECO:0007669"/>
    <property type="project" value="UniProtKB-SubCell"/>
</dbReference>
<keyword evidence="9" id="KW-1185">Reference proteome</keyword>
<name>A0A3D8SB60_9EURO</name>
<dbReference type="PROSITE" id="PS00217">
    <property type="entry name" value="SUGAR_TRANSPORT_2"/>
    <property type="match status" value="1"/>
</dbReference>
<dbReference type="GO" id="GO:0005351">
    <property type="term" value="F:carbohydrate:proton symporter activity"/>
    <property type="evidence" value="ECO:0007669"/>
    <property type="project" value="TreeGrafter"/>
</dbReference>
<dbReference type="InterPro" id="IPR050360">
    <property type="entry name" value="MFS_Sugar_Transporters"/>
</dbReference>
<dbReference type="PANTHER" id="PTHR48022:SF3">
    <property type="entry name" value="HEXOSE TRANSPORTER PROTEIN (AFU_ORTHOLOGUE AFUA_8G04480)-RELATED"/>
    <property type="match status" value="1"/>
</dbReference>
<evidence type="ECO:0000313" key="8">
    <source>
        <dbReference type="EMBL" id="RDW83546.1"/>
    </source>
</evidence>
<comment type="subcellular location">
    <subcellularLocation>
        <location evidence="1">Membrane</location>
        <topology evidence="1">Multi-pass membrane protein</topology>
    </subcellularLocation>
</comment>
<keyword evidence="5 6" id="KW-0472">Membrane</keyword>
<comment type="similarity">
    <text evidence="2">Belongs to the major facilitator superfamily. Sugar transporter (TC 2.A.1.1) family.</text>
</comment>
<feature type="transmembrane region" description="Helical" evidence="6">
    <location>
        <begin position="74"/>
        <end position="97"/>
    </location>
</feature>
<dbReference type="PANTHER" id="PTHR48022">
    <property type="entry name" value="PLASTIDIC GLUCOSE TRANSPORTER 4"/>
    <property type="match status" value="1"/>
</dbReference>
<feature type="domain" description="Major facilitator superfamily (MFS) profile" evidence="7">
    <location>
        <begin position="1"/>
        <end position="187"/>
    </location>
</feature>
<protein>
    <recommendedName>
        <fullName evidence="7">Major facilitator superfamily (MFS) profile domain-containing protein</fullName>
    </recommendedName>
</protein>
<dbReference type="Pfam" id="PF00083">
    <property type="entry name" value="Sugar_tr"/>
    <property type="match status" value="1"/>
</dbReference>
<keyword evidence="3 6" id="KW-0812">Transmembrane</keyword>
<dbReference type="InterPro" id="IPR036259">
    <property type="entry name" value="MFS_trans_sf"/>
</dbReference>
<evidence type="ECO:0000259" key="7">
    <source>
        <dbReference type="PROSITE" id="PS50850"/>
    </source>
</evidence>
<organism evidence="8 9">
    <name type="scientific">Aspergillus mulundensis</name>
    <dbReference type="NCBI Taxonomy" id="1810919"/>
    <lineage>
        <taxon>Eukaryota</taxon>
        <taxon>Fungi</taxon>
        <taxon>Dikarya</taxon>
        <taxon>Ascomycota</taxon>
        <taxon>Pezizomycotina</taxon>
        <taxon>Eurotiomycetes</taxon>
        <taxon>Eurotiomycetidae</taxon>
        <taxon>Eurotiales</taxon>
        <taxon>Aspergillaceae</taxon>
        <taxon>Aspergillus</taxon>
        <taxon>Aspergillus subgen. Nidulantes</taxon>
    </lineage>
</organism>
<accession>A0A3D8SB60</accession>
<sequence length="187" mass="20619">MQTAAPNSACFMVARLFTGMTMGWMNNATPVLIAEVAYPSHRGIASALYITSYYIGSILAAWVTYGTWTWASSWAWRFPSILQLLMPALALPGLWLVPESPRWLTSVGRIAEARKALVDHHAGGDKNAPWVNSELRGIQEAIAAEMAAEKESAWTELICTPGNRHWLFITITLGFYGQWAGNGPLSY</sequence>
<gene>
    <name evidence="8" type="ORF">DSM5745_03872</name>
</gene>
<evidence type="ECO:0000256" key="5">
    <source>
        <dbReference type="ARBA" id="ARBA00023136"/>
    </source>
</evidence>
<proteinExistence type="inferred from homology"/>
<feature type="transmembrane region" description="Helical" evidence="6">
    <location>
        <begin position="47"/>
        <end position="68"/>
    </location>
</feature>
<dbReference type="GeneID" id="38114242"/>
<dbReference type="RefSeq" id="XP_026604884.1">
    <property type="nucleotide sequence ID" value="XM_026745888.1"/>
</dbReference>
<dbReference type="AlphaFoldDB" id="A0A3D8SB60"/>
<dbReference type="InterPro" id="IPR020846">
    <property type="entry name" value="MFS_dom"/>
</dbReference>
<evidence type="ECO:0000313" key="9">
    <source>
        <dbReference type="Proteomes" id="UP000256690"/>
    </source>
</evidence>
<keyword evidence="4 6" id="KW-1133">Transmembrane helix</keyword>
<dbReference type="PROSITE" id="PS50850">
    <property type="entry name" value="MFS"/>
    <property type="match status" value="1"/>
</dbReference>
<evidence type="ECO:0000256" key="2">
    <source>
        <dbReference type="ARBA" id="ARBA00010992"/>
    </source>
</evidence>
<dbReference type="Gene3D" id="1.20.1250.20">
    <property type="entry name" value="MFS general substrate transporter like domains"/>
    <property type="match status" value="1"/>
</dbReference>
<evidence type="ECO:0000256" key="1">
    <source>
        <dbReference type="ARBA" id="ARBA00004141"/>
    </source>
</evidence>
<dbReference type="InterPro" id="IPR005829">
    <property type="entry name" value="Sugar_transporter_CS"/>
</dbReference>
<evidence type="ECO:0000256" key="6">
    <source>
        <dbReference type="SAM" id="Phobius"/>
    </source>
</evidence>
<dbReference type="EMBL" id="PVWQ01000004">
    <property type="protein sequence ID" value="RDW83546.1"/>
    <property type="molecule type" value="Genomic_DNA"/>
</dbReference>
<comment type="caution">
    <text evidence="8">The sequence shown here is derived from an EMBL/GenBank/DDBJ whole genome shotgun (WGS) entry which is preliminary data.</text>
</comment>
<evidence type="ECO:0000256" key="4">
    <source>
        <dbReference type="ARBA" id="ARBA00022989"/>
    </source>
</evidence>
<dbReference type="OrthoDB" id="6133115at2759"/>
<dbReference type="SUPFAM" id="SSF103473">
    <property type="entry name" value="MFS general substrate transporter"/>
    <property type="match status" value="1"/>
</dbReference>
<evidence type="ECO:0000256" key="3">
    <source>
        <dbReference type="ARBA" id="ARBA00022692"/>
    </source>
</evidence>